<evidence type="ECO:0000313" key="1">
    <source>
        <dbReference type="EMBL" id="KAL1839880.1"/>
    </source>
</evidence>
<proteinExistence type="predicted"/>
<dbReference type="Proteomes" id="UP001586593">
    <property type="component" value="Unassembled WGS sequence"/>
</dbReference>
<comment type="caution">
    <text evidence="1">The sequence shown here is derived from an EMBL/GenBank/DDBJ whole genome shotgun (WGS) entry which is preliminary data.</text>
</comment>
<gene>
    <name evidence="1" type="ORF">VTK73DRAFT_3892</name>
</gene>
<keyword evidence="2" id="KW-1185">Reference proteome</keyword>
<protein>
    <submittedName>
        <fullName evidence="1">Uncharacterized protein</fullName>
    </submittedName>
</protein>
<evidence type="ECO:0000313" key="2">
    <source>
        <dbReference type="Proteomes" id="UP001586593"/>
    </source>
</evidence>
<accession>A0ABR3VDC4</accession>
<organism evidence="1 2">
    <name type="scientific">Phialemonium thermophilum</name>
    <dbReference type="NCBI Taxonomy" id="223376"/>
    <lineage>
        <taxon>Eukaryota</taxon>
        <taxon>Fungi</taxon>
        <taxon>Dikarya</taxon>
        <taxon>Ascomycota</taxon>
        <taxon>Pezizomycotina</taxon>
        <taxon>Sordariomycetes</taxon>
        <taxon>Sordariomycetidae</taxon>
        <taxon>Cephalothecales</taxon>
        <taxon>Cephalothecaceae</taxon>
        <taxon>Phialemonium</taxon>
    </lineage>
</organism>
<sequence length="116" mass="12306">MAGIIALRILVSSIKKKSGTLISTRPVSQSAIGNEPAVTRIAPSKCPISNPLEAGSSVRPVKSDRWGGLLDTSNTAVSRTGSVVDSVSGMKFGLNARLAEIRQMDQELALQLDRFL</sequence>
<dbReference type="EMBL" id="JAZHXJ010002273">
    <property type="protein sequence ID" value="KAL1839880.1"/>
    <property type="molecule type" value="Genomic_DNA"/>
</dbReference>
<name>A0ABR3VDC4_9PEZI</name>
<reference evidence="1 2" key="1">
    <citation type="journal article" date="2024" name="Commun. Biol.">
        <title>Comparative genomic analysis of thermophilic fungi reveals convergent evolutionary adaptations and gene losses.</title>
        <authorList>
            <person name="Steindorff A.S."/>
            <person name="Aguilar-Pontes M.V."/>
            <person name="Robinson A.J."/>
            <person name="Andreopoulos B."/>
            <person name="LaButti K."/>
            <person name="Kuo A."/>
            <person name="Mondo S."/>
            <person name="Riley R."/>
            <person name="Otillar R."/>
            <person name="Haridas S."/>
            <person name="Lipzen A."/>
            <person name="Grimwood J."/>
            <person name="Schmutz J."/>
            <person name="Clum A."/>
            <person name="Reid I.D."/>
            <person name="Moisan M.C."/>
            <person name="Butler G."/>
            <person name="Nguyen T.T.M."/>
            <person name="Dewar K."/>
            <person name="Conant G."/>
            <person name="Drula E."/>
            <person name="Henrissat B."/>
            <person name="Hansel C."/>
            <person name="Singer S."/>
            <person name="Hutchinson M.I."/>
            <person name="de Vries R.P."/>
            <person name="Natvig D.O."/>
            <person name="Powell A.J."/>
            <person name="Tsang A."/>
            <person name="Grigoriev I.V."/>
        </authorList>
    </citation>
    <scope>NUCLEOTIDE SEQUENCE [LARGE SCALE GENOMIC DNA]</scope>
    <source>
        <strain evidence="1 2">ATCC 24622</strain>
    </source>
</reference>